<keyword evidence="3" id="KW-1185">Reference proteome</keyword>
<gene>
    <name evidence="2" type="ORF">MEDL_26613</name>
</gene>
<evidence type="ECO:0000259" key="1">
    <source>
        <dbReference type="Pfam" id="PF12248"/>
    </source>
</evidence>
<dbReference type="EMBL" id="CAJPWZ010001307">
    <property type="protein sequence ID" value="CAG2212651.1"/>
    <property type="molecule type" value="Genomic_DNA"/>
</dbReference>
<evidence type="ECO:0000313" key="3">
    <source>
        <dbReference type="Proteomes" id="UP000683360"/>
    </source>
</evidence>
<accession>A0A8S3S128</accession>
<protein>
    <recommendedName>
        <fullName evidence="1">Farnesoic acid O-methyl transferase domain-containing protein</fullName>
    </recommendedName>
</protein>
<dbReference type="InterPro" id="IPR022041">
    <property type="entry name" value="Methyltransf_FA"/>
</dbReference>
<comment type="caution">
    <text evidence="2">The sequence shown here is derived from an EMBL/GenBank/DDBJ whole genome shotgun (WGS) entry which is preliminary data.</text>
</comment>
<reference evidence="2" key="1">
    <citation type="submission" date="2021-03" db="EMBL/GenBank/DDBJ databases">
        <authorList>
            <person name="Bekaert M."/>
        </authorList>
    </citation>
    <scope>NUCLEOTIDE SEQUENCE</scope>
</reference>
<dbReference type="Pfam" id="PF12248">
    <property type="entry name" value="Methyltransf_FA"/>
    <property type="match status" value="1"/>
</dbReference>
<sequence length="166" mass="18597">MTTTNTCITLEKNALNKTTCIGYCADEIWIQTLNIGDIDAFSTPDIFNYFINLSDYHLFPSQNQMLSQPTVSRLKICIGGSGNTETMFRRKNAGTVHVVSTPDILNCIEKRKMIMRWTFNGEITLLKETNVGIEVVMKWTDPSPIPINGVGIMTAWGADGLWTIEN</sequence>
<evidence type="ECO:0000313" key="2">
    <source>
        <dbReference type="EMBL" id="CAG2212651.1"/>
    </source>
</evidence>
<dbReference type="Proteomes" id="UP000683360">
    <property type="component" value="Unassembled WGS sequence"/>
</dbReference>
<name>A0A8S3S128_MYTED</name>
<dbReference type="AlphaFoldDB" id="A0A8S3S128"/>
<organism evidence="2 3">
    <name type="scientific">Mytilus edulis</name>
    <name type="common">Blue mussel</name>
    <dbReference type="NCBI Taxonomy" id="6550"/>
    <lineage>
        <taxon>Eukaryota</taxon>
        <taxon>Metazoa</taxon>
        <taxon>Spiralia</taxon>
        <taxon>Lophotrochozoa</taxon>
        <taxon>Mollusca</taxon>
        <taxon>Bivalvia</taxon>
        <taxon>Autobranchia</taxon>
        <taxon>Pteriomorphia</taxon>
        <taxon>Mytilida</taxon>
        <taxon>Mytiloidea</taxon>
        <taxon>Mytilidae</taxon>
        <taxon>Mytilinae</taxon>
        <taxon>Mytilus</taxon>
    </lineage>
</organism>
<feature type="domain" description="Farnesoic acid O-methyl transferase" evidence="1">
    <location>
        <begin position="70"/>
        <end position="165"/>
    </location>
</feature>
<dbReference type="OrthoDB" id="6044186at2759"/>
<proteinExistence type="predicted"/>